<evidence type="ECO:0000313" key="6">
    <source>
        <dbReference type="EMBL" id="WPL16382.1"/>
    </source>
</evidence>
<protein>
    <submittedName>
        <fullName evidence="6">Transcriptional regulatory protein QseB</fullName>
    </submittedName>
</protein>
<dbReference type="SUPFAM" id="SSF46894">
    <property type="entry name" value="C-terminal effector domain of the bipartite response regulators"/>
    <property type="match status" value="1"/>
</dbReference>
<dbReference type="SUPFAM" id="SSF52172">
    <property type="entry name" value="CheY-like"/>
    <property type="match status" value="1"/>
</dbReference>
<evidence type="ECO:0000256" key="2">
    <source>
        <dbReference type="PROSITE-ProRule" id="PRU00169"/>
    </source>
</evidence>
<proteinExistence type="predicted"/>
<dbReference type="EMBL" id="CP121472">
    <property type="protein sequence ID" value="WPL16382.1"/>
    <property type="molecule type" value="Genomic_DNA"/>
</dbReference>
<dbReference type="SMART" id="SM00448">
    <property type="entry name" value="REC"/>
    <property type="match status" value="1"/>
</dbReference>
<dbReference type="Gene3D" id="1.10.10.10">
    <property type="entry name" value="Winged helix-like DNA-binding domain superfamily/Winged helix DNA-binding domain"/>
    <property type="match status" value="1"/>
</dbReference>
<dbReference type="PROSITE" id="PS51755">
    <property type="entry name" value="OMPR_PHOB"/>
    <property type="match status" value="1"/>
</dbReference>
<dbReference type="Pfam" id="PF00072">
    <property type="entry name" value="Response_reg"/>
    <property type="match status" value="1"/>
</dbReference>
<dbReference type="InterPro" id="IPR001789">
    <property type="entry name" value="Sig_transdc_resp-reg_receiver"/>
</dbReference>
<dbReference type="CDD" id="cd00383">
    <property type="entry name" value="trans_reg_C"/>
    <property type="match status" value="1"/>
</dbReference>
<feature type="DNA-binding region" description="OmpR/PhoB-type" evidence="3">
    <location>
        <begin position="124"/>
        <end position="219"/>
    </location>
</feature>
<dbReference type="InterPro" id="IPR001867">
    <property type="entry name" value="OmpR/PhoB-type_DNA-bd"/>
</dbReference>
<dbReference type="PROSITE" id="PS50110">
    <property type="entry name" value="RESPONSE_REGULATORY"/>
    <property type="match status" value="1"/>
</dbReference>
<dbReference type="InterPro" id="IPR036388">
    <property type="entry name" value="WH-like_DNA-bd_sf"/>
</dbReference>
<name>A0ABZ0S5X9_9GAMM</name>
<dbReference type="Proteomes" id="UP001432180">
    <property type="component" value="Chromosome"/>
</dbReference>
<dbReference type="Gene3D" id="3.40.50.2300">
    <property type="match status" value="1"/>
</dbReference>
<dbReference type="SMART" id="SM00862">
    <property type="entry name" value="Trans_reg_C"/>
    <property type="match status" value="1"/>
</dbReference>
<sequence>MRLLLVEDDTALADLLAKALMRAGFAIDLLHDGLEAQPAPLFTEYDAIVLDLGLPGRPGLELLRDWRKQRLTTPVLILTARNAWHERVDGLKAGADDYLGKPFHTEELLARLQALLRRTAGQMQARLSVAGLTLDEDRQEVALADGTIVALTGMEFRLLRYFMCHAGKLLAKEQLTDHLYDQHNERGSNLIEVYVRRLREKIGAGFIRTQRGQGYRFGPVSDAAADAPSNQ</sequence>
<dbReference type="PANTHER" id="PTHR48111">
    <property type="entry name" value="REGULATOR OF RPOS"/>
    <property type="match status" value="1"/>
</dbReference>
<keyword evidence="7" id="KW-1185">Reference proteome</keyword>
<organism evidence="6 7">
    <name type="scientific">Thiorhodovibrio winogradskyi</name>
    <dbReference type="NCBI Taxonomy" id="77007"/>
    <lineage>
        <taxon>Bacteria</taxon>
        <taxon>Pseudomonadati</taxon>
        <taxon>Pseudomonadota</taxon>
        <taxon>Gammaproteobacteria</taxon>
        <taxon>Chromatiales</taxon>
        <taxon>Chromatiaceae</taxon>
        <taxon>Thiorhodovibrio</taxon>
    </lineage>
</organism>
<evidence type="ECO:0000259" key="4">
    <source>
        <dbReference type="PROSITE" id="PS50110"/>
    </source>
</evidence>
<dbReference type="Gene3D" id="6.10.250.690">
    <property type="match status" value="1"/>
</dbReference>
<dbReference type="InterPro" id="IPR011006">
    <property type="entry name" value="CheY-like_superfamily"/>
</dbReference>
<dbReference type="PANTHER" id="PTHR48111:SF37">
    <property type="entry name" value="RESPONSE REGULATOR PROTEIN CARR"/>
    <property type="match status" value="1"/>
</dbReference>
<evidence type="ECO:0000256" key="3">
    <source>
        <dbReference type="PROSITE-ProRule" id="PRU01091"/>
    </source>
</evidence>
<evidence type="ECO:0000313" key="7">
    <source>
        <dbReference type="Proteomes" id="UP001432180"/>
    </source>
</evidence>
<gene>
    <name evidence="6" type="primary">qseB_1</name>
    <name evidence="6" type="ORF">Thiowin_01336</name>
</gene>
<evidence type="ECO:0000259" key="5">
    <source>
        <dbReference type="PROSITE" id="PS51755"/>
    </source>
</evidence>
<feature type="modified residue" description="4-aspartylphosphate" evidence="2">
    <location>
        <position position="51"/>
    </location>
</feature>
<keyword evidence="2" id="KW-0597">Phosphoprotein</keyword>
<accession>A0ABZ0S5X9</accession>
<dbReference type="RefSeq" id="WP_328986929.1">
    <property type="nucleotide sequence ID" value="NZ_CP121472.1"/>
</dbReference>
<feature type="domain" description="OmpR/PhoB-type" evidence="5">
    <location>
        <begin position="124"/>
        <end position="219"/>
    </location>
</feature>
<feature type="domain" description="Response regulatory" evidence="4">
    <location>
        <begin position="2"/>
        <end position="116"/>
    </location>
</feature>
<dbReference type="InterPro" id="IPR016032">
    <property type="entry name" value="Sig_transdc_resp-reg_C-effctor"/>
</dbReference>
<dbReference type="Pfam" id="PF00486">
    <property type="entry name" value="Trans_reg_C"/>
    <property type="match status" value="1"/>
</dbReference>
<evidence type="ECO:0000256" key="1">
    <source>
        <dbReference type="ARBA" id="ARBA00023125"/>
    </source>
</evidence>
<reference evidence="6 7" key="1">
    <citation type="journal article" date="2023" name="Microorganisms">
        <title>Thiorhodovibrio frisius and Trv. litoralis spp. nov., Two Novel Members from a Clade of Fastidious Purple Sulfur Bacteria That Exhibit Unique Red-Shifted Light-Harvesting Capabilities.</title>
        <authorList>
            <person name="Methner A."/>
            <person name="Kuzyk S.B."/>
            <person name="Petersen J."/>
            <person name="Bauer S."/>
            <person name="Brinkmann H."/>
            <person name="Sichau K."/>
            <person name="Wanner G."/>
            <person name="Wolf J."/>
            <person name="Neumann-Schaal M."/>
            <person name="Henke P."/>
            <person name="Tank M."/>
            <person name="Sproer C."/>
            <person name="Bunk B."/>
            <person name="Overmann J."/>
        </authorList>
    </citation>
    <scope>NUCLEOTIDE SEQUENCE [LARGE SCALE GENOMIC DNA]</scope>
    <source>
        <strain evidence="6 7">DSM 6702</strain>
    </source>
</reference>
<dbReference type="InterPro" id="IPR039420">
    <property type="entry name" value="WalR-like"/>
</dbReference>
<keyword evidence="1 3" id="KW-0238">DNA-binding</keyword>